<proteinExistence type="predicted"/>
<organism evidence="3 4">
    <name type="scientific">Mycena citricolor</name>
    <dbReference type="NCBI Taxonomy" id="2018698"/>
    <lineage>
        <taxon>Eukaryota</taxon>
        <taxon>Fungi</taxon>
        <taxon>Dikarya</taxon>
        <taxon>Basidiomycota</taxon>
        <taxon>Agaricomycotina</taxon>
        <taxon>Agaricomycetes</taxon>
        <taxon>Agaricomycetidae</taxon>
        <taxon>Agaricales</taxon>
        <taxon>Marasmiineae</taxon>
        <taxon>Mycenaceae</taxon>
        <taxon>Mycena</taxon>
    </lineage>
</organism>
<dbReference type="InterPro" id="IPR029058">
    <property type="entry name" value="AB_hydrolase_fold"/>
</dbReference>
<dbReference type="Pfam" id="PF00326">
    <property type="entry name" value="Peptidase_S9"/>
    <property type="match status" value="1"/>
</dbReference>
<dbReference type="InterPro" id="IPR050955">
    <property type="entry name" value="Plant_Biomass_Hydrol_Est"/>
</dbReference>
<protein>
    <recommendedName>
        <fullName evidence="2">Peptidase S9 prolyl oligopeptidase catalytic domain-containing protein</fullName>
    </recommendedName>
</protein>
<gene>
    <name evidence="3" type="ORF">MYCIT1_LOCUS5372</name>
</gene>
<dbReference type="GO" id="GO:0008236">
    <property type="term" value="F:serine-type peptidase activity"/>
    <property type="evidence" value="ECO:0007669"/>
    <property type="project" value="InterPro"/>
</dbReference>
<evidence type="ECO:0000313" key="3">
    <source>
        <dbReference type="EMBL" id="CAK5264856.1"/>
    </source>
</evidence>
<dbReference type="Proteomes" id="UP001295794">
    <property type="component" value="Unassembled WGS sequence"/>
</dbReference>
<comment type="caution">
    <text evidence="3">The sequence shown here is derived from an EMBL/GenBank/DDBJ whole genome shotgun (WGS) entry which is preliminary data.</text>
</comment>
<dbReference type="GO" id="GO:0006508">
    <property type="term" value="P:proteolysis"/>
    <property type="evidence" value="ECO:0007669"/>
    <property type="project" value="InterPro"/>
</dbReference>
<dbReference type="InterPro" id="IPR001375">
    <property type="entry name" value="Peptidase_S9_cat"/>
</dbReference>
<keyword evidence="4" id="KW-1185">Reference proteome</keyword>
<feature type="domain" description="Peptidase S9 prolyl oligopeptidase catalytic" evidence="2">
    <location>
        <begin position="419"/>
        <end position="562"/>
    </location>
</feature>
<name>A0AAD2GWD3_9AGAR</name>
<sequence>MSQVLGPFPIHAREQHYVSPSFPTLNLSQPIDFDQTWPSAYADNGRVAWSKAEASLDGDLKISFPEIRWSNLRATEGWAALQHHALLRSTLTVYPPTTRSPSVIMPQLLVQLIQGSYFSIVSPDDPAPAEWHAGNIYALERTLPKTVQLPTAPSLTAPTTYEIFVSGDYEIRLFGDPKEAAPTQSIRVSVDLETPSGIEPLKIESSQNVVADFLDGYSFGNALGLGVRNVDTKWWNVTSVLLFAPSPDFSIDLLRATALAPSQTRIVPLRIRQSAPFHDENLQIRLSLSSAGRKISLPVTISLRHLSGYNSSLLGTYFYAEEMPTAFAALPPLKNGRAAPPVLCLHGAGVDIQSQSFWIDSLPRQQHSWLVAPSGRTAWGLDWHGPSAKEAFDSVDALGAILKRNVEWQSWELSEPSPKVILMGHSNGGQGSWYLASRYPDRVLGVVPAAAYIKSQAYVSWAMSRSTHYIDPMTQAILDSSLTPDNNDLFLSNLIDTPILAIHGGSDDNVPVWHSREAVSVVQTWNPAANVSFREDPGELHWYPTILKVNKQVQDFLDQILQSPSSRPSPRYTLTVANPSESGSLHGWKVEQLCVPGRLARLTVQHHGERRIVVTTSNVCSFSLLGEGWSAQSVEVDNQLQLSPESAAADLFVFDRDDRREWTLRVTGDTSTNVGMTLPGRVQMFLSTPGPFQLIVLDKSNSRHLSLALRIAHDLNAYHRLDAEILMGYQSDTQPKGNVLIISDTHDPELAMLMKNSPTPFHVTNDGLSVRHRPLDQSGLGVLFLHPHPNNPNSRLLFLLGSDNEGLERAARLFPIRTGVAVPDWVITTALADQVGAAGILGAGVYGLNWSWNEATSWLY</sequence>
<dbReference type="PANTHER" id="PTHR43037:SF4">
    <property type="entry name" value="PEPTIDASE S9 PROLYL OLIGOPEPTIDASE CATALYTIC DOMAIN-CONTAINING PROTEIN"/>
    <property type="match status" value="1"/>
</dbReference>
<dbReference type="PANTHER" id="PTHR43037">
    <property type="entry name" value="UNNAMED PRODUCT-RELATED"/>
    <property type="match status" value="1"/>
</dbReference>
<reference evidence="3" key="1">
    <citation type="submission" date="2023-11" db="EMBL/GenBank/DDBJ databases">
        <authorList>
            <person name="De Vega J J."/>
            <person name="De Vega J J."/>
        </authorList>
    </citation>
    <scope>NUCLEOTIDE SEQUENCE</scope>
</reference>
<dbReference type="EMBL" id="CAVNYO010000072">
    <property type="protein sequence ID" value="CAK5264856.1"/>
    <property type="molecule type" value="Genomic_DNA"/>
</dbReference>
<keyword evidence="1" id="KW-0732">Signal</keyword>
<dbReference type="SUPFAM" id="SSF53474">
    <property type="entry name" value="alpha/beta-Hydrolases"/>
    <property type="match status" value="1"/>
</dbReference>
<evidence type="ECO:0000256" key="1">
    <source>
        <dbReference type="ARBA" id="ARBA00022729"/>
    </source>
</evidence>
<evidence type="ECO:0000259" key="2">
    <source>
        <dbReference type="Pfam" id="PF00326"/>
    </source>
</evidence>
<accession>A0AAD2GWD3</accession>
<dbReference type="Gene3D" id="3.40.50.1820">
    <property type="entry name" value="alpha/beta hydrolase"/>
    <property type="match status" value="1"/>
</dbReference>
<dbReference type="AlphaFoldDB" id="A0AAD2GWD3"/>
<evidence type="ECO:0000313" key="4">
    <source>
        <dbReference type="Proteomes" id="UP001295794"/>
    </source>
</evidence>